<dbReference type="InterPro" id="IPR037523">
    <property type="entry name" value="VOC_core"/>
</dbReference>
<proteinExistence type="predicted"/>
<dbReference type="CDD" id="cd06587">
    <property type="entry name" value="VOC"/>
    <property type="match status" value="1"/>
</dbReference>
<dbReference type="GO" id="GO:0016829">
    <property type="term" value="F:lyase activity"/>
    <property type="evidence" value="ECO:0007669"/>
    <property type="project" value="UniProtKB-KW"/>
</dbReference>
<sequence length="125" mass="14131">MGKFISHVQIPVKNLKEAAEWYNTCLDCTLYANFEEFAIIGFQDDRTHIFLWQTSDRGTVTTFTVNGEPFPAIGFQVDDMDALCRKISEAGVKVHGDPQAPRAEEGRRFLKFFDLDGNMLVAHTA</sequence>
<evidence type="ECO:0000313" key="2">
    <source>
        <dbReference type="EMBL" id="MDQ0112039.1"/>
    </source>
</evidence>
<dbReference type="InterPro" id="IPR029068">
    <property type="entry name" value="Glyas_Bleomycin-R_OHBP_Dase"/>
</dbReference>
<evidence type="ECO:0000259" key="1">
    <source>
        <dbReference type="PROSITE" id="PS51819"/>
    </source>
</evidence>
<dbReference type="InterPro" id="IPR004360">
    <property type="entry name" value="Glyas_Fos-R_dOase_dom"/>
</dbReference>
<name>A0ABT9TXD7_PAEHA</name>
<dbReference type="PROSITE" id="PS51819">
    <property type="entry name" value="VOC"/>
    <property type="match status" value="1"/>
</dbReference>
<accession>A0ABT9TXD7</accession>
<reference evidence="2 3" key="1">
    <citation type="submission" date="2023-07" db="EMBL/GenBank/DDBJ databases">
        <title>Sorghum-associated microbial communities from plants grown in Nebraska, USA.</title>
        <authorList>
            <person name="Schachtman D."/>
        </authorList>
    </citation>
    <scope>NUCLEOTIDE SEQUENCE [LARGE SCALE GENOMIC DNA]</scope>
    <source>
        <strain evidence="2 3">CC482</strain>
    </source>
</reference>
<organism evidence="2 3">
    <name type="scientific">Paenibacillus harenae</name>
    <dbReference type="NCBI Taxonomy" id="306543"/>
    <lineage>
        <taxon>Bacteria</taxon>
        <taxon>Bacillati</taxon>
        <taxon>Bacillota</taxon>
        <taxon>Bacilli</taxon>
        <taxon>Bacillales</taxon>
        <taxon>Paenibacillaceae</taxon>
        <taxon>Paenibacillus</taxon>
    </lineage>
</organism>
<comment type="caution">
    <text evidence="2">The sequence shown here is derived from an EMBL/GenBank/DDBJ whole genome shotgun (WGS) entry which is preliminary data.</text>
</comment>
<evidence type="ECO:0000313" key="3">
    <source>
        <dbReference type="Proteomes" id="UP001229346"/>
    </source>
</evidence>
<keyword evidence="3" id="KW-1185">Reference proteome</keyword>
<dbReference type="EMBL" id="JAUSSU010000003">
    <property type="protein sequence ID" value="MDQ0112039.1"/>
    <property type="molecule type" value="Genomic_DNA"/>
</dbReference>
<dbReference type="RefSeq" id="WP_307202545.1">
    <property type="nucleotide sequence ID" value="NZ_JAUSSU010000003.1"/>
</dbReference>
<gene>
    <name evidence="2" type="ORF">J2T15_001474</name>
</gene>
<protein>
    <submittedName>
        <fullName evidence="2">Enzyme related to lactoylglutathione lyase</fullName>
    </submittedName>
</protein>
<feature type="domain" description="VOC" evidence="1">
    <location>
        <begin position="4"/>
        <end position="125"/>
    </location>
</feature>
<dbReference type="SUPFAM" id="SSF54593">
    <property type="entry name" value="Glyoxalase/Bleomycin resistance protein/Dihydroxybiphenyl dioxygenase"/>
    <property type="match status" value="1"/>
</dbReference>
<keyword evidence="2" id="KW-0456">Lyase</keyword>
<dbReference type="Gene3D" id="3.10.180.10">
    <property type="entry name" value="2,3-Dihydroxybiphenyl 1,2-Dioxygenase, domain 1"/>
    <property type="match status" value="1"/>
</dbReference>
<dbReference type="Pfam" id="PF00903">
    <property type="entry name" value="Glyoxalase"/>
    <property type="match status" value="1"/>
</dbReference>
<dbReference type="Proteomes" id="UP001229346">
    <property type="component" value="Unassembled WGS sequence"/>
</dbReference>